<evidence type="ECO:0000313" key="6">
    <source>
        <dbReference type="EMBL" id="KKM73727.1"/>
    </source>
</evidence>
<feature type="non-terminal residue" evidence="6">
    <location>
        <position position="1"/>
    </location>
</feature>
<evidence type="ECO:0000256" key="1">
    <source>
        <dbReference type="ARBA" id="ARBA00006432"/>
    </source>
</evidence>
<dbReference type="PANTHER" id="PTHR43605">
    <property type="entry name" value="ACYL-COENZYME A SYNTHETASE"/>
    <property type="match status" value="1"/>
</dbReference>
<name>A0A0F9MWV7_9ZZZZ</name>
<dbReference type="Gene3D" id="3.30.300.30">
    <property type="match status" value="1"/>
</dbReference>
<dbReference type="InterPro" id="IPR025110">
    <property type="entry name" value="AMP-bd_C"/>
</dbReference>
<dbReference type="GO" id="GO:0006637">
    <property type="term" value="P:acyl-CoA metabolic process"/>
    <property type="evidence" value="ECO:0007669"/>
    <property type="project" value="TreeGrafter"/>
</dbReference>
<evidence type="ECO:0000256" key="4">
    <source>
        <dbReference type="ARBA" id="ARBA00022840"/>
    </source>
</evidence>
<dbReference type="FunFam" id="3.30.300.30:FF:000008">
    <property type="entry name" value="2,3-dihydroxybenzoate-AMP ligase"/>
    <property type="match status" value="1"/>
</dbReference>
<keyword evidence="4" id="KW-0067">ATP-binding</keyword>
<reference evidence="6" key="1">
    <citation type="journal article" date="2015" name="Nature">
        <title>Complex archaea that bridge the gap between prokaryotes and eukaryotes.</title>
        <authorList>
            <person name="Spang A."/>
            <person name="Saw J.H."/>
            <person name="Jorgensen S.L."/>
            <person name="Zaremba-Niedzwiedzka K."/>
            <person name="Martijn J."/>
            <person name="Lind A.E."/>
            <person name="van Eijk R."/>
            <person name="Schleper C."/>
            <person name="Guy L."/>
            <person name="Ettema T.J."/>
        </authorList>
    </citation>
    <scope>NUCLEOTIDE SEQUENCE</scope>
</reference>
<proteinExistence type="inferred from homology"/>
<dbReference type="EMBL" id="LAZR01009255">
    <property type="protein sequence ID" value="KKM73727.1"/>
    <property type="molecule type" value="Genomic_DNA"/>
</dbReference>
<dbReference type="GO" id="GO:0006633">
    <property type="term" value="P:fatty acid biosynthetic process"/>
    <property type="evidence" value="ECO:0007669"/>
    <property type="project" value="TreeGrafter"/>
</dbReference>
<evidence type="ECO:0000256" key="3">
    <source>
        <dbReference type="ARBA" id="ARBA00022741"/>
    </source>
</evidence>
<dbReference type="SUPFAM" id="SSF56801">
    <property type="entry name" value="Acetyl-CoA synthetase-like"/>
    <property type="match status" value="1"/>
</dbReference>
<gene>
    <name evidence="6" type="ORF">LCGC14_1407570</name>
</gene>
<keyword evidence="3" id="KW-0547">Nucleotide-binding</keyword>
<dbReference type="PANTHER" id="PTHR43605:SF10">
    <property type="entry name" value="ACYL-COA SYNTHETASE MEDIUM CHAIN FAMILY MEMBER 3"/>
    <property type="match status" value="1"/>
</dbReference>
<dbReference type="AlphaFoldDB" id="A0A0F9MWV7"/>
<dbReference type="InterPro" id="IPR051087">
    <property type="entry name" value="Mitochondrial_ACSM"/>
</dbReference>
<comment type="caution">
    <text evidence="6">The sequence shown here is derived from an EMBL/GenBank/DDBJ whole genome shotgun (WGS) entry which is preliminary data.</text>
</comment>
<dbReference type="Pfam" id="PF13193">
    <property type="entry name" value="AMP-binding_C"/>
    <property type="match status" value="1"/>
</dbReference>
<organism evidence="6">
    <name type="scientific">marine sediment metagenome</name>
    <dbReference type="NCBI Taxonomy" id="412755"/>
    <lineage>
        <taxon>unclassified sequences</taxon>
        <taxon>metagenomes</taxon>
        <taxon>ecological metagenomes</taxon>
    </lineage>
</organism>
<sequence length="108" mass="12646">IKEMIKYKGHSVYPREVEEVLYEHPAVLECCVIGVENPIKGEDIKACIVLREKYKDKVSEQEIINWAKENIAAYMYPRIVEFVSNLPKSPAGKVLRRRLRENETKKKK</sequence>
<protein>
    <recommendedName>
        <fullName evidence="5">AMP-binding enzyme C-terminal domain-containing protein</fullName>
    </recommendedName>
</protein>
<evidence type="ECO:0000259" key="5">
    <source>
        <dbReference type="Pfam" id="PF13193"/>
    </source>
</evidence>
<dbReference type="GO" id="GO:0004321">
    <property type="term" value="F:fatty-acyl-CoA synthase activity"/>
    <property type="evidence" value="ECO:0007669"/>
    <property type="project" value="TreeGrafter"/>
</dbReference>
<accession>A0A0F9MWV7</accession>
<dbReference type="InterPro" id="IPR045851">
    <property type="entry name" value="AMP-bd_C_sf"/>
</dbReference>
<dbReference type="GO" id="GO:0005524">
    <property type="term" value="F:ATP binding"/>
    <property type="evidence" value="ECO:0007669"/>
    <property type="project" value="UniProtKB-KW"/>
</dbReference>
<comment type="similarity">
    <text evidence="1">Belongs to the ATP-dependent AMP-binding enzyme family.</text>
</comment>
<dbReference type="GO" id="GO:0015645">
    <property type="term" value="F:fatty acid ligase activity"/>
    <property type="evidence" value="ECO:0007669"/>
    <property type="project" value="TreeGrafter"/>
</dbReference>
<keyword evidence="2" id="KW-0436">Ligase</keyword>
<feature type="domain" description="AMP-binding enzyme C-terminal" evidence="5">
    <location>
        <begin position="16"/>
        <end position="93"/>
    </location>
</feature>
<evidence type="ECO:0000256" key="2">
    <source>
        <dbReference type="ARBA" id="ARBA00022598"/>
    </source>
</evidence>